<proteinExistence type="predicted"/>
<name>A0A4Q1CKH2_9BACT</name>
<organism evidence="5 6">
    <name type="scientific">Lacibacter luteus</name>
    <dbReference type="NCBI Taxonomy" id="2508719"/>
    <lineage>
        <taxon>Bacteria</taxon>
        <taxon>Pseudomonadati</taxon>
        <taxon>Bacteroidota</taxon>
        <taxon>Chitinophagia</taxon>
        <taxon>Chitinophagales</taxon>
        <taxon>Chitinophagaceae</taxon>
        <taxon>Lacibacter</taxon>
    </lineage>
</organism>
<dbReference type="AlphaFoldDB" id="A0A4Q1CKH2"/>
<evidence type="ECO:0000256" key="2">
    <source>
        <dbReference type="ARBA" id="ARBA00022603"/>
    </source>
</evidence>
<dbReference type="InterPro" id="IPR029063">
    <property type="entry name" value="SAM-dependent_MTases_sf"/>
</dbReference>
<keyword evidence="1" id="KW-0597">Phosphoprotein</keyword>
<dbReference type="SUPFAM" id="SSF53335">
    <property type="entry name" value="S-adenosyl-L-methionine-dependent methyltransferases"/>
    <property type="match status" value="1"/>
</dbReference>
<dbReference type="GO" id="GO:0032259">
    <property type="term" value="P:methylation"/>
    <property type="evidence" value="ECO:0007669"/>
    <property type="project" value="UniProtKB-KW"/>
</dbReference>
<evidence type="ECO:0000313" key="5">
    <source>
        <dbReference type="EMBL" id="RXK61446.1"/>
    </source>
</evidence>
<evidence type="ECO:0000256" key="1">
    <source>
        <dbReference type="ARBA" id="ARBA00022553"/>
    </source>
</evidence>
<keyword evidence="6" id="KW-1185">Reference proteome</keyword>
<dbReference type="OrthoDB" id="9778208at2"/>
<dbReference type="EMBL" id="SDHW01000001">
    <property type="protein sequence ID" value="RXK61446.1"/>
    <property type="molecule type" value="Genomic_DNA"/>
</dbReference>
<protein>
    <submittedName>
        <fullName evidence="5">Methyltransferase domain-containing protein</fullName>
    </submittedName>
</protein>
<dbReference type="RefSeq" id="WP_129128819.1">
    <property type="nucleotide sequence ID" value="NZ_SDHW01000001.1"/>
</dbReference>
<evidence type="ECO:0000256" key="3">
    <source>
        <dbReference type="ARBA" id="ARBA00022679"/>
    </source>
</evidence>
<dbReference type="Pfam" id="PF05724">
    <property type="entry name" value="TPMT"/>
    <property type="match status" value="1"/>
</dbReference>
<keyword evidence="2 5" id="KW-0489">Methyltransferase</keyword>
<dbReference type="CDD" id="cd02440">
    <property type="entry name" value="AdoMet_MTases"/>
    <property type="match status" value="1"/>
</dbReference>
<sequence length="194" mass="22145">MSSTILNADYWSNRYQQKDTGWDIGYGSTPLVEYLRTITDKQPAILIPGCGNAYEAEWLLQNGFTNVTVLDISPVLTAALQEKFKDKPVQIITADFFEHKGRYDLILEQTFFCALDPALRNNYVRQMQELLKPGGKLVGVLFNRMFDAGPPFGGSKEEYEERFSPHLHIKKMELCTNSIPPRKDAELFFIAEKV</sequence>
<dbReference type="Gene3D" id="3.40.50.150">
    <property type="entry name" value="Vaccinia Virus protein VP39"/>
    <property type="match status" value="1"/>
</dbReference>
<reference evidence="5 6" key="1">
    <citation type="submission" date="2019-01" db="EMBL/GenBank/DDBJ databases">
        <title>Lacibacter sp. strain TTM-7.</title>
        <authorList>
            <person name="Chen W.-M."/>
        </authorList>
    </citation>
    <scope>NUCLEOTIDE SEQUENCE [LARGE SCALE GENOMIC DNA]</scope>
    <source>
        <strain evidence="5 6">TTM-7</strain>
    </source>
</reference>
<evidence type="ECO:0000313" key="6">
    <source>
        <dbReference type="Proteomes" id="UP000290204"/>
    </source>
</evidence>
<gene>
    <name evidence="5" type="ORF">ESA94_00045</name>
</gene>
<dbReference type="GO" id="GO:0008757">
    <property type="term" value="F:S-adenosylmethionine-dependent methyltransferase activity"/>
    <property type="evidence" value="ECO:0007669"/>
    <property type="project" value="InterPro"/>
</dbReference>
<accession>A0A4Q1CKH2</accession>
<dbReference type="PANTHER" id="PTHR32183:SF6">
    <property type="entry name" value="CYSTEINE SULFINATE DESULFINASE_CYSTEINE DESULFURASE AND RELATED ENZYMES"/>
    <property type="match status" value="1"/>
</dbReference>
<keyword evidence="4" id="KW-0949">S-adenosyl-L-methionine</keyword>
<dbReference type="InterPro" id="IPR008854">
    <property type="entry name" value="TPMT"/>
</dbReference>
<evidence type="ECO:0000256" key="4">
    <source>
        <dbReference type="ARBA" id="ARBA00022691"/>
    </source>
</evidence>
<keyword evidence="3 5" id="KW-0808">Transferase</keyword>
<dbReference type="PROSITE" id="PS51585">
    <property type="entry name" value="SAM_MT_TPMT"/>
    <property type="match status" value="1"/>
</dbReference>
<dbReference type="Proteomes" id="UP000290204">
    <property type="component" value="Unassembled WGS sequence"/>
</dbReference>
<dbReference type="PANTHER" id="PTHR32183">
    <property type="match status" value="1"/>
</dbReference>
<comment type="caution">
    <text evidence="5">The sequence shown here is derived from an EMBL/GenBank/DDBJ whole genome shotgun (WGS) entry which is preliminary data.</text>
</comment>